<dbReference type="STRING" id="1736691.SAMN06295964_0825"/>
<comment type="similarity">
    <text evidence="3 10">Belongs to the glycosyltransferase 39 family.</text>
</comment>
<evidence type="ECO:0000256" key="6">
    <source>
        <dbReference type="ARBA" id="ARBA00022692"/>
    </source>
</evidence>
<feature type="transmembrane region" description="Helical" evidence="10">
    <location>
        <begin position="12"/>
        <end position="32"/>
    </location>
</feature>
<dbReference type="Pfam" id="PF16192">
    <property type="entry name" value="PMT_4TMC"/>
    <property type="match status" value="1"/>
</dbReference>
<evidence type="ECO:0000313" key="14">
    <source>
        <dbReference type="Proteomes" id="UP000191040"/>
    </source>
</evidence>
<evidence type="ECO:0000256" key="4">
    <source>
        <dbReference type="ARBA" id="ARBA00022676"/>
    </source>
</evidence>
<keyword evidence="14" id="KW-1185">Reference proteome</keyword>
<evidence type="ECO:0000313" key="13">
    <source>
        <dbReference type="EMBL" id="SKB05078.1"/>
    </source>
</evidence>
<protein>
    <recommendedName>
        <fullName evidence="9 10">Polyprenol-phosphate-mannose--protein mannosyltransferase</fullName>
        <ecNumber evidence="10">2.4.1.-</ecNumber>
    </recommendedName>
</protein>
<evidence type="ECO:0000256" key="10">
    <source>
        <dbReference type="RuleBase" id="RU367007"/>
    </source>
</evidence>
<keyword evidence="8 10" id="KW-0472">Membrane</keyword>
<feature type="domain" description="Protein O-mannosyl-transferase C-terminal four TM" evidence="12">
    <location>
        <begin position="315"/>
        <end position="505"/>
    </location>
</feature>
<evidence type="ECO:0000256" key="1">
    <source>
        <dbReference type="ARBA" id="ARBA00004127"/>
    </source>
</evidence>
<feature type="transmembrane region" description="Helical" evidence="10">
    <location>
        <begin position="136"/>
        <end position="153"/>
    </location>
</feature>
<evidence type="ECO:0000256" key="3">
    <source>
        <dbReference type="ARBA" id="ARBA00007222"/>
    </source>
</evidence>
<dbReference type="Proteomes" id="UP000191040">
    <property type="component" value="Chromosome I"/>
</dbReference>
<comment type="subcellular location">
    <subcellularLocation>
        <location evidence="10">Cell membrane</location>
    </subcellularLocation>
    <subcellularLocation>
        <location evidence="1">Endomembrane system</location>
        <topology evidence="1">Multi-pass membrane protein</topology>
    </subcellularLocation>
</comment>
<dbReference type="Pfam" id="PF02366">
    <property type="entry name" value="PMT"/>
    <property type="match status" value="1"/>
</dbReference>
<keyword evidence="6 10" id="KW-0812">Transmembrane</keyword>
<dbReference type="PANTHER" id="PTHR10050:SF46">
    <property type="entry name" value="PROTEIN O-MANNOSYL-TRANSFERASE 2"/>
    <property type="match status" value="1"/>
</dbReference>
<keyword evidence="7 10" id="KW-1133">Transmembrane helix</keyword>
<keyword evidence="5 10" id="KW-0808">Transferase</keyword>
<feature type="transmembrane region" description="Helical" evidence="10">
    <location>
        <begin position="256"/>
        <end position="277"/>
    </location>
</feature>
<dbReference type="GO" id="GO:0005886">
    <property type="term" value="C:plasma membrane"/>
    <property type="evidence" value="ECO:0007669"/>
    <property type="project" value="UniProtKB-SubCell"/>
</dbReference>
<feature type="transmembrane region" description="Helical" evidence="10">
    <location>
        <begin position="194"/>
        <end position="212"/>
    </location>
</feature>
<evidence type="ECO:0000256" key="5">
    <source>
        <dbReference type="ARBA" id="ARBA00022679"/>
    </source>
</evidence>
<gene>
    <name evidence="13" type="ORF">SAMN06295964_0825</name>
</gene>
<feature type="transmembrane region" description="Helical" evidence="10">
    <location>
        <begin position="432"/>
        <end position="451"/>
    </location>
</feature>
<comment type="pathway">
    <text evidence="2 10">Protein modification; protein glycosylation.</text>
</comment>
<evidence type="ECO:0000256" key="8">
    <source>
        <dbReference type="ARBA" id="ARBA00023136"/>
    </source>
</evidence>
<keyword evidence="4 10" id="KW-0328">Glycosyltransferase</keyword>
<feature type="domain" description="ArnT-like N-terminal" evidence="11">
    <location>
        <begin position="21"/>
        <end position="269"/>
    </location>
</feature>
<comment type="function">
    <text evidence="10">Protein O-mannosyltransferase that catalyzes the transfer of a single mannose residue from a polyprenol phospho-mannosyl lipidic donor to the hydroxyl group of selected serine and threonine residues in acceptor proteins.</text>
</comment>
<dbReference type="InterPro" id="IPR003342">
    <property type="entry name" value="ArnT-like_N"/>
</dbReference>
<dbReference type="AlphaFoldDB" id="A0A1T4YU06"/>
<dbReference type="InterPro" id="IPR032421">
    <property type="entry name" value="PMT_4TMC"/>
</dbReference>
<feature type="transmembrane region" description="Helical" evidence="10">
    <location>
        <begin position="159"/>
        <end position="178"/>
    </location>
</feature>
<evidence type="ECO:0000256" key="7">
    <source>
        <dbReference type="ARBA" id="ARBA00022989"/>
    </source>
</evidence>
<dbReference type="EC" id="2.4.1.-" evidence="10"/>
<dbReference type="PANTHER" id="PTHR10050">
    <property type="entry name" value="DOLICHYL-PHOSPHATE-MANNOSE--PROTEIN MANNOSYLTRANSFERASE"/>
    <property type="match status" value="1"/>
</dbReference>
<evidence type="ECO:0000256" key="2">
    <source>
        <dbReference type="ARBA" id="ARBA00004922"/>
    </source>
</evidence>
<feature type="transmembrane region" description="Helical" evidence="10">
    <location>
        <begin position="386"/>
        <end position="403"/>
    </location>
</feature>
<organism evidence="13 14">
    <name type="scientific">Aeromicrobium choanae</name>
    <dbReference type="NCBI Taxonomy" id="1736691"/>
    <lineage>
        <taxon>Bacteria</taxon>
        <taxon>Bacillati</taxon>
        <taxon>Actinomycetota</taxon>
        <taxon>Actinomycetes</taxon>
        <taxon>Propionibacteriales</taxon>
        <taxon>Nocardioidaceae</taxon>
        <taxon>Aeromicrobium</taxon>
    </lineage>
</organism>
<feature type="transmembrane region" description="Helical" evidence="10">
    <location>
        <begin position="410"/>
        <end position="426"/>
    </location>
</feature>
<reference evidence="14" key="1">
    <citation type="submission" date="2017-02" db="EMBL/GenBank/DDBJ databases">
        <authorList>
            <person name="Varghese N."/>
            <person name="Submissions S."/>
        </authorList>
    </citation>
    <scope>NUCLEOTIDE SEQUENCE [LARGE SCALE GENOMIC DNA]</scope>
    <source>
        <strain evidence="14">9H-4</strain>
    </source>
</reference>
<dbReference type="InterPro" id="IPR027005">
    <property type="entry name" value="PMT-like"/>
</dbReference>
<dbReference type="GO" id="GO:0004169">
    <property type="term" value="F:dolichyl-phosphate-mannose-protein mannosyltransferase activity"/>
    <property type="evidence" value="ECO:0007669"/>
    <property type="project" value="UniProtKB-UniRule"/>
</dbReference>
<dbReference type="UniPathway" id="UPA00378"/>
<keyword evidence="10" id="KW-1003">Cell membrane</keyword>
<dbReference type="OrthoDB" id="9776737at2"/>
<feature type="transmembrane region" description="Helical" evidence="10">
    <location>
        <begin position="218"/>
        <end position="235"/>
    </location>
</feature>
<sequence length="506" mass="56962">MRVTLLDRISLRAWEWIGPIAIALVAFALRIWKVGSPNALTFDETYYAKDAWGLIHGGYARDAMDDANGRIINGETDVFTQDPTWIVHPDGGKWLIAIGEKIYGLTPLGWRFAAVVVGSLMVLVLARLVLRLTGSLALGCIAGLLLTLDGLHFTLSRIALLDIFLAFWILCAVACLAADRDWLGERLAVDRRYYAWRPWQLAAGVCFGMAVATKWSGLYVLAAFGVTVVIWEVWARGSVTTWQEAATRVLRVGLPAFGWLVGVGFVVYLLTWTGWLLHHDVFEARFGHGYGEEPVWGSVSDPTRGPLGGVIDAFRSLWAFHVMTLDFHTGDYLATKTHPYQSNAFGWLIQWRPTNVSSNFDIAADVCGAAAESKCVRQVLTLGNPALWWVGTLGLVTALVAWIRNPTWRWSLPLVGVLATWAPWWITSGRPIFTFYAVAIVPFMIVALCLVLNAIRRRVPDRLWWPAVGAYLGVVVVSFWYFYPILANRIITYDQWRERMWWDRWI</sequence>
<proteinExistence type="inferred from homology"/>
<feature type="transmembrane region" description="Helical" evidence="10">
    <location>
        <begin position="463"/>
        <end position="483"/>
    </location>
</feature>
<feature type="transmembrane region" description="Helical" evidence="10">
    <location>
        <begin position="108"/>
        <end position="129"/>
    </location>
</feature>
<dbReference type="GO" id="GO:0012505">
    <property type="term" value="C:endomembrane system"/>
    <property type="evidence" value="ECO:0007669"/>
    <property type="project" value="UniProtKB-SubCell"/>
</dbReference>
<dbReference type="EMBL" id="LT796768">
    <property type="protein sequence ID" value="SKB05078.1"/>
    <property type="molecule type" value="Genomic_DNA"/>
</dbReference>
<accession>A0A1T4YU06</accession>
<name>A0A1T4YU06_9ACTN</name>
<evidence type="ECO:0000256" key="9">
    <source>
        <dbReference type="ARBA" id="ARBA00093617"/>
    </source>
</evidence>
<evidence type="ECO:0000259" key="12">
    <source>
        <dbReference type="Pfam" id="PF16192"/>
    </source>
</evidence>
<evidence type="ECO:0000259" key="11">
    <source>
        <dbReference type="Pfam" id="PF02366"/>
    </source>
</evidence>